<gene>
    <name evidence="1" type="ORF">G5714_022081</name>
</gene>
<evidence type="ECO:0000313" key="1">
    <source>
        <dbReference type="EMBL" id="KAF4098073.1"/>
    </source>
</evidence>
<dbReference type="Proteomes" id="UP000579812">
    <property type="component" value="Unassembled WGS sequence"/>
</dbReference>
<reference evidence="1 2" key="1">
    <citation type="submission" date="2020-04" db="EMBL/GenBank/DDBJ databases">
        <title>Chromosome-level genome assembly of a cyprinid fish Onychostoma macrolepis by integration of Nanopore Sequencing, Bionano and Hi-C technology.</title>
        <authorList>
            <person name="Wang D."/>
        </authorList>
    </citation>
    <scope>NUCLEOTIDE SEQUENCE [LARGE SCALE GENOMIC DNA]</scope>
    <source>
        <strain evidence="1">SWU-2019</strain>
        <tissue evidence="1">Muscle</tissue>
    </source>
</reference>
<organism evidence="1 2">
    <name type="scientific">Onychostoma macrolepis</name>
    <dbReference type="NCBI Taxonomy" id="369639"/>
    <lineage>
        <taxon>Eukaryota</taxon>
        <taxon>Metazoa</taxon>
        <taxon>Chordata</taxon>
        <taxon>Craniata</taxon>
        <taxon>Vertebrata</taxon>
        <taxon>Euteleostomi</taxon>
        <taxon>Actinopterygii</taxon>
        <taxon>Neopterygii</taxon>
        <taxon>Teleostei</taxon>
        <taxon>Ostariophysi</taxon>
        <taxon>Cypriniformes</taxon>
        <taxon>Cyprinidae</taxon>
        <taxon>Acrossocheilinae</taxon>
        <taxon>Onychostoma</taxon>
    </lineage>
</organism>
<evidence type="ECO:0000313" key="2">
    <source>
        <dbReference type="Proteomes" id="UP000579812"/>
    </source>
</evidence>
<dbReference type="PANTHER" id="PTHR38706">
    <property type="entry name" value="SI:CH211-198C19.1-RELATED"/>
    <property type="match status" value="1"/>
</dbReference>
<name>A0A7J6BU88_9TELE</name>
<accession>A0A7J6BU88</accession>
<dbReference type="EMBL" id="JAAMOB010000022">
    <property type="protein sequence ID" value="KAF4098073.1"/>
    <property type="molecule type" value="Genomic_DNA"/>
</dbReference>
<comment type="caution">
    <text evidence="1">The sequence shown here is derived from an EMBL/GenBank/DDBJ whole genome shotgun (WGS) entry which is preliminary data.</text>
</comment>
<dbReference type="PANTHER" id="PTHR38706:SF2">
    <property type="match status" value="1"/>
</dbReference>
<dbReference type="AlphaFoldDB" id="A0A7J6BU88"/>
<keyword evidence="2" id="KW-1185">Reference proteome</keyword>
<proteinExistence type="predicted"/>
<protein>
    <submittedName>
        <fullName evidence="1">Uncharacterized protein</fullName>
    </submittedName>
</protein>
<sequence>MTTEAQSFCSFQTHPVWEVQPHSDYITTRCEGSRGSSTEDLQSEIFAMGAMRLCFLLFCLFLTRVSSVKPSVCSVRKLNSIEDLTNTNYAESAPRHGRQLLFWFAQRVLFDQNNNMYLNFNPRGGDFGFHWYGNEERDLPQLESGESYYSVGNLHYPEARALPNYVRTYYIRSRDYVPERNMDRLMIVLRQRSNMIARVYITAHNLNRNDFNPSDTYEIDPDLILQIRENYDCRNYLFHRTSISSNTVEDRCRLFLEETRYSSINCIFSRDKRSPDSQCHTDEKIQLEIKTTTQGYAKLIWDNVPIYLIENGFGNGNLYIDICQNIYSSDTNKDPKRDMKQYFNIDKSSGALDTFVLLNAGLQPQLRLQMPYLNNVFWYGPEFDGANKVLPVRIRGNDASLQLYAKDGKACARLYIKKTFSNWKNAFTSSWVGFYKSSLDKNYDYSTYQYAVNFAMIDSTSTEDYNVYQYDSSLPVAPGVQIRFLLEDNYKHVLAQTTPWEMDEESVCYERERLPELPSSWSFPEFFYEPEFYDANNVVPVKIKWFDAGLQLFTKEGKACARLYIMKTFTDWNKGFYNSWVGFYTSSQKENKGYDTYQYAVNFEKMEDGTNMFDFYQYKSSLVIAPGVQIRFFLEKEYYELVATEPWKSGLN</sequence>